<keyword evidence="4" id="KW-0285">Flavoprotein</keyword>
<dbReference type="NCBIfam" id="NF006396">
    <property type="entry name" value="PRK08645.1"/>
    <property type="match status" value="1"/>
</dbReference>
<keyword evidence="8" id="KW-0862">Zinc</keyword>
<keyword evidence="5 8" id="KW-0808">Transferase</keyword>
<dbReference type="PROSITE" id="PS50970">
    <property type="entry name" value="HCY"/>
    <property type="match status" value="1"/>
</dbReference>
<sequence>MNIAAYLKEHRLITDGAMGTYYQKKYKDEQIFVERANTEAPERVKEIHLDYIAAGAKLIRTNTFATNTMFFDTMEEVTENIKAGYQIAEKAVAESGSEVFIAADLGPIYDSGEEAYEDVLAEYKTICDTFFACGARIFLFETLSDFAYVSPLAAYIKEKGDTFVIAQFSFDKSGYTKSGISVKRVIELAAGDDAIDAYGFNCGVEAAHLYQLLKDAEFPNEKYLTALPNAGYPVVLRGKTVYSSNERYFVEMQKKIEVLGVDILGGCCGTEPSYIEKLGQALEESPRGKKRIGQIVPEAGEKSSHALEEKFAKKEKVYIVELDPPFQTDIAKVMNGAKLLKENQVDLITLADSPMARARMDAGLLAEKVQREVGIPVMPHICCRDKNVLALRSTLLGDYMAGIRQFLFITGDPVAREFKGKISSVFDFNSIKLMNYVKEMNADVFAEDPVCYSGALNYHGVNVDAIIKRMQLKIAEGCTFFLTQPIYTDADVERIRYIKEHVDTRLICGIMPLVSYKNALFVCNEMPGIHITRDIVYRYDKEMTREEAEAVATQISVETAKKLYDVADGFYMMTPFNRAGLISNIITEIRKIGER</sequence>
<evidence type="ECO:0000256" key="1">
    <source>
        <dbReference type="ARBA" id="ARBA00001974"/>
    </source>
</evidence>
<comment type="cofactor">
    <cofactor evidence="1">
        <name>FAD</name>
        <dbReference type="ChEBI" id="CHEBI:57692"/>
    </cofactor>
</comment>
<dbReference type="EMBL" id="JACOQH010000012">
    <property type="protein sequence ID" value="MBC5754869.1"/>
    <property type="molecule type" value="Genomic_DNA"/>
</dbReference>
<organism evidence="10 11">
    <name type="scientific">Roseburia yibonii</name>
    <dbReference type="NCBI Taxonomy" id="2763063"/>
    <lineage>
        <taxon>Bacteria</taxon>
        <taxon>Bacillati</taxon>
        <taxon>Bacillota</taxon>
        <taxon>Clostridia</taxon>
        <taxon>Lachnospirales</taxon>
        <taxon>Lachnospiraceae</taxon>
        <taxon>Roseburia</taxon>
    </lineage>
</organism>
<feature type="domain" description="Hcy-binding" evidence="9">
    <location>
        <begin position="1"/>
        <end position="282"/>
    </location>
</feature>
<dbReference type="Pfam" id="PF02574">
    <property type="entry name" value="S-methyl_trans"/>
    <property type="match status" value="1"/>
</dbReference>
<dbReference type="GO" id="GO:0004489">
    <property type="term" value="F:methylenetetrahydrofolate reductase [NAD(P)H] activity"/>
    <property type="evidence" value="ECO:0007669"/>
    <property type="project" value="UniProtKB-EC"/>
</dbReference>
<dbReference type="Proteomes" id="UP000621540">
    <property type="component" value="Unassembled WGS sequence"/>
</dbReference>
<dbReference type="PANTHER" id="PTHR11103">
    <property type="entry name" value="SLR1189 PROTEIN"/>
    <property type="match status" value="1"/>
</dbReference>
<dbReference type="EC" id="2.1.1.10" evidence="10"/>
<dbReference type="RefSeq" id="WP_186982737.1">
    <property type="nucleotide sequence ID" value="NZ_JACOQH010000012.1"/>
</dbReference>
<keyword evidence="6" id="KW-0274">FAD</keyword>
<dbReference type="InterPro" id="IPR003171">
    <property type="entry name" value="Mehydrof_redctse-like"/>
</dbReference>
<dbReference type="Gene3D" id="3.20.20.330">
    <property type="entry name" value="Homocysteine-binding-like domain"/>
    <property type="match status" value="1"/>
</dbReference>
<comment type="pathway">
    <text evidence="2">One-carbon metabolism; tetrahydrofolate interconversion.</text>
</comment>
<comment type="cofactor">
    <cofactor evidence="8">
        <name>Zn(2+)</name>
        <dbReference type="ChEBI" id="CHEBI:29105"/>
    </cofactor>
</comment>
<keyword evidence="7 10" id="KW-0560">Oxidoreductase</keyword>
<feature type="binding site" evidence="8">
    <location>
        <position position="267"/>
    </location>
    <ligand>
        <name>Zn(2+)</name>
        <dbReference type="ChEBI" id="CHEBI:29105"/>
    </ligand>
</feature>
<dbReference type="EC" id="1.5.1.20" evidence="10"/>
<accession>A0ABR7ID57</accession>
<dbReference type="GO" id="GO:0032259">
    <property type="term" value="P:methylation"/>
    <property type="evidence" value="ECO:0007669"/>
    <property type="project" value="UniProtKB-KW"/>
</dbReference>
<dbReference type="Pfam" id="PF02219">
    <property type="entry name" value="MTHFR"/>
    <property type="match status" value="1"/>
</dbReference>
<evidence type="ECO:0000256" key="6">
    <source>
        <dbReference type="ARBA" id="ARBA00022827"/>
    </source>
</evidence>
<comment type="caution">
    <text evidence="10">The sequence shown here is derived from an EMBL/GenBank/DDBJ whole genome shotgun (WGS) entry which is preliminary data.</text>
</comment>
<evidence type="ECO:0000313" key="11">
    <source>
        <dbReference type="Proteomes" id="UP000621540"/>
    </source>
</evidence>
<evidence type="ECO:0000256" key="3">
    <source>
        <dbReference type="ARBA" id="ARBA00022603"/>
    </source>
</evidence>
<reference evidence="10 11" key="1">
    <citation type="submission" date="2020-08" db="EMBL/GenBank/DDBJ databases">
        <title>Genome public.</title>
        <authorList>
            <person name="Liu C."/>
            <person name="Sun Q."/>
        </authorList>
    </citation>
    <scope>NUCLEOTIDE SEQUENCE [LARGE SCALE GENOMIC DNA]</scope>
    <source>
        <strain evidence="10 11">BX0805</strain>
    </source>
</reference>
<evidence type="ECO:0000256" key="5">
    <source>
        <dbReference type="ARBA" id="ARBA00022679"/>
    </source>
</evidence>
<keyword evidence="3 8" id="KW-0489">Methyltransferase</keyword>
<protein>
    <submittedName>
        <fullName evidence="10">Bifunctional homocysteine S-methyltransferase/methylenetetrahydrofolate reductase</fullName>
        <ecNumber evidence="10">1.5.1.20</ecNumber>
        <ecNumber evidence="10">2.1.1.10</ecNumber>
    </submittedName>
</protein>
<evidence type="ECO:0000256" key="8">
    <source>
        <dbReference type="PROSITE-ProRule" id="PRU00333"/>
    </source>
</evidence>
<dbReference type="InterPro" id="IPR003726">
    <property type="entry name" value="HCY_dom"/>
</dbReference>
<keyword evidence="8" id="KW-0479">Metal-binding</keyword>
<dbReference type="SUPFAM" id="SSF82282">
    <property type="entry name" value="Homocysteine S-methyltransferase"/>
    <property type="match status" value="1"/>
</dbReference>
<dbReference type="CDD" id="cd00537">
    <property type="entry name" value="MTHFR"/>
    <property type="match status" value="1"/>
</dbReference>
<gene>
    <name evidence="10" type="ORF">H8Z76_12815</name>
</gene>
<feature type="binding site" evidence="8">
    <location>
        <position position="268"/>
    </location>
    <ligand>
        <name>Zn(2+)</name>
        <dbReference type="ChEBI" id="CHEBI:29105"/>
    </ligand>
</feature>
<dbReference type="InterPro" id="IPR036589">
    <property type="entry name" value="HCY_dom_sf"/>
</dbReference>
<dbReference type="InterPro" id="IPR029041">
    <property type="entry name" value="FAD-linked_oxidoreductase-like"/>
</dbReference>
<feature type="binding site" evidence="8">
    <location>
        <position position="202"/>
    </location>
    <ligand>
        <name>Zn(2+)</name>
        <dbReference type="ChEBI" id="CHEBI:29105"/>
    </ligand>
</feature>
<evidence type="ECO:0000256" key="7">
    <source>
        <dbReference type="ARBA" id="ARBA00023002"/>
    </source>
</evidence>
<evidence type="ECO:0000313" key="10">
    <source>
        <dbReference type="EMBL" id="MBC5754869.1"/>
    </source>
</evidence>
<evidence type="ECO:0000256" key="2">
    <source>
        <dbReference type="ARBA" id="ARBA00004777"/>
    </source>
</evidence>
<name>A0ABR7ID57_9FIRM</name>
<evidence type="ECO:0000256" key="4">
    <source>
        <dbReference type="ARBA" id="ARBA00022630"/>
    </source>
</evidence>
<evidence type="ECO:0000259" key="9">
    <source>
        <dbReference type="PROSITE" id="PS50970"/>
    </source>
</evidence>
<dbReference type="GO" id="GO:0008168">
    <property type="term" value="F:methyltransferase activity"/>
    <property type="evidence" value="ECO:0007669"/>
    <property type="project" value="UniProtKB-KW"/>
</dbReference>
<dbReference type="Gene3D" id="3.20.20.220">
    <property type="match status" value="1"/>
</dbReference>
<dbReference type="SUPFAM" id="SSF51730">
    <property type="entry name" value="FAD-linked oxidoreductase"/>
    <property type="match status" value="1"/>
</dbReference>
<keyword evidence="11" id="KW-1185">Reference proteome</keyword>
<dbReference type="PANTHER" id="PTHR11103:SF18">
    <property type="entry name" value="SLR1189 PROTEIN"/>
    <property type="match status" value="1"/>
</dbReference>
<proteinExistence type="predicted"/>